<dbReference type="SMART" id="SM00267">
    <property type="entry name" value="GGDEF"/>
    <property type="match status" value="1"/>
</dbReference>
<organism evidence="5 6">
    <name type="scientific">Undibacterium rugosum</name>
    <dbReference type="NCBI Taxonomy" id="2762291"/>
    <lineage>
        <taxon>Bacteria</taxon>
        <taxon>Pseudomonadati</taxon>
        <taxon>Pseudomonadota</taxon>
        <taxon>Betaproteobacteria</taxon>
        <taxon>Burkholderiales</taxon>
        <taxon>Oxalobacteraceae</taxon>
        <taxon>Undibacterium</taxon>
    </lineage>
</organism>
<dbReference type="InterPro" id="IPR043128">
    <property type="entry name" value="Rev_trsase/Diguanyl_cyclase"/>
</dbReference>
<dbReference type="SUPFAM" id="SSF55073">
    <property type="entry name" value="Nucleotide cyclase"/>
    <property type="match status" value="1"/>
</dbReference>
<gene>
    <name evidence="5" type="ORF">H8K47_14500</name>
</gene>
<dbReference type="EMBL" id="JACOGG010000016">
    <property type="protein sequence ID" value="MBC3936574.1"/>
    <property type="molecule type" value="Genomic_DNA"/>
</dbReference>
<dbReference type="GO" id="GO:0006355">
    <property type="term" value="P:regulation of DNA-templated transcription"/>
    <property type="evidence" value="ECO:0007669"/>
    <property type="project" value="InterPro"/>
</dbReference>
<dbReference type="RefSeq" id="WP_186882112.1">
    <property type="nucleotide sequence ID" value="NZ_JACOGG010000016.1"/>
</dbReference>
<dbReference type="GO" id="GO:1902201">
    <property type="term" value="P:negative regulation of bacterial-type flagellum-dependent cell motility"/>
    <property type="evidence" value="ECO:0007669"/>
    <property type="project" value="TreeGrafter"/>
</dbReference>
<keyword evidence="6" id="KW-1185">Reference proteome</keyword>
<dbReference type="PROSITE" id="PS50887">
    <property type="entry name" value="GGDEF"/>
    <property type="match status" value="1"/>
</dbReference>
<evidence type="ECO:0000313" key="5">
    <source>
        <dbReference type="EMBL" id="MBC3936574.1"/>
    </source>
</evidence>
<evidence type="ECO:0000256" key="1">
    <source>
        <dbReference type="ARBA" id="ARBA00012528"/>
    </source>
</evidence>
<dbReference type="GO" id="GO:0005886">
    <property type="term" value="C:plasma membrane"/>
    <property type="evidence" value="ECO:0007669"/>
    <property type="project" value="TreeGrafter"/>
</dbReference>
<evidence type="ECO:0000259" key="4">
    <source>
        <dbReference type="PROSITE" id="PS50887"/>
    </source>
</evidence>
<dbReference type="PANTHER" id="PTHR45138">
    <property type="entry name" value="REGULATORY COMPONENTS OF SENSORY TRANSDUCTION SYSTEM"/>
    <property type="match status" value="1"/>
</dbReference>
<dbReference type="GO" id="GO:0043709">
    <property type="term" value="P:cell adhesion involved in single-species biofilm formation"/>
    <property type="evidence" value="ECO:0007669"/>
    <property type="project" value="TreeGrafter"/>
</dbReference>
<dbReference type="CDD" id="cd00130">
    <property type="entry name" value="PAS"/>
    <property type="match status" value="1"/>
</dbReference>
<dbReference type="EC" id="2.7.7.65" evidence="1"/>
<name>A0A923KTZ7_9BURK</name>
<dbReference type="PROSITE" id="PS50112">
    <property type="entry name" value="PAS"/>
    <property type="match status" value="1"/>
</dbReference>
<dbReference type="InterPro" id="IPR029787">
    <property type="entry name" value="Nucleotide_cyclase"/>
</dbReference>
<feature type="domain" description="PAS" evidence="3">
    <location>
        <begin position="10"/>
        <end position="80"/>
    </location>
</feature>
<dbReference type="FunFam" id="3.30.70.270:FF:000001">
    <property type="entry name" value="Diguanylate cyclase domain protein"/>
    <property type="match status" value="1"/>
</dbReference>
<accession>A0A923KTZ7</accession>
<evidence type="ECO:0000256" key="2">
    <source>
        <dbReference type="ARBA" id="ARBA00034247"/>
    </source>
</evidence>
<dbReference type="InterPro" id="IPR000014">
    <property type="entry name" value="PAS"/>
</dbReference>
<dbReference type="InterPro" id="IPR000160">
    <property type="entry name" value="GGDEF_dom"/>
</dbReference>
<dbReference type="Gene3D" id="3.30.450.20">
    <property type="entry name" value="PAS domain"/>
    <property type="match status" value="1"/>
</dbReference>
<dbReference type="Gene3D" id="3.30.70.270">
    <property type="match status" value="1"/>
</dbReference>
<comment type="catalytic activity">
    <reaction evidence="2">
        <text>2 GTP = 3',3'-c-di-GMP + 2 diphosphate</text>
        <dbReference type="Rhea" id="RHEA:24898"/>
        <dbReference type="ChEBI" id="CHEBI:33019"/>
        <dbReference type="ChEBI" id="CHEBI:37565"/>
        <dbReference type="ChEBI" id="CHEBI:58805"/>
        <dbReference type="EC" id="2.7.7.65"/>
    </reaction>
</comment>
<protein>
    <recommendedName>
        <fullName evidence="1">diguanylate cyclase</fullName>
        <ecNumber evidence="1">2.7.7.65</ecNumber>
    </recommendedName>
</protein>
<dbReference type="NCBIfam" id="TIGR00254">
    <property type="entry name" value="GGDEF"/>
    <property type="match status" value="1"/>
</dbReference>
<dbReference type="SUPFAM" id="SSF55785">
    <property type="entry name" value="PYP-like sensor domain (PAS domain)"/>
    <property type="match status" value="1"/>
</dbReference>
<reference evidence="5" key="1">
    <citation type="submission" date="2020-08" db="EMBL/GenBank/DDBJ databases">
        <title>Novel species isolated from subtropical streams in China.</title>
        <authorList>
            <person name="Lu H."/>
        </authorList>
    </citation>
    <scope>NUCLEOTIDE SEQUENCE</scope>
    <source>
        <strain evidence="5">CY7W</strain>
    </source>
</reference>
<dbReference type="Proteomes" id="UP000612361">
    <property type="component" value="Unassembled WGS sequence"/>
</dbReference>
<dbReference type="SMART" id="SM00091">
    <property type="entry name" value="PAS"/>
    <property type="match status" value="1"/>
</dbReference>
<dbReference type="InterPro" id="IPR013767">
    <property type="entry name" value="PAS_fold"/>
</dbReference>
<dbReference type="Pfam" id="PF00989">
    <property type="entry name" value="PAS"/>
    <property type="match status" value="1"/>
</dbReference>
<feature type="domain" description="GGDEF" evidence="4">
    <location>
        <begin position="184"/>
        <end position="321"/>
    </location>
</feature>
<dbReference type="CDD" id="cd01949">
    <property type="entry name" value="GGDEF"/>
    <property type="match status" value="1"/>
</dbReference>
<evidence type="ECO:0000259" key="3">
    <source>
        <dbReference type="PROSITE" id="PS50112"/>
    </source>
</evidence>
<dbReference type="InterPro" id="IPR035965">
    <property type="entry name" value="PAS-like_dom_sf"/>
</dbReference>
<dbReference type="GO" id="GO:0052621">
    <property type="term" value="F:diguanylate cyclase activity"/>
    <property type="evidence" value="ECO:0007669"/>
    <property type="project" value="UniProtKB-EC"/>
</dbReference>
<evidence type="ECO:0000313" key="6">
    <source>
        <dbReference type="Proteomes" id="UP000612361"/>
    </source>
</evidence>
<comment type="caution">
    <text evidence="5">The sequence shown here is derived from an EMBL/GenBank/DDBJ whole genome shotgun (WGS) entry which is preliminary data.</text>
</comment>
<dbReference type="PANTHER" id="PTHR45138:SF9">
    <property type="entry name" value="DIGUANYLATE CYCLASE DGCM-RELATED"/>
    <property type="match status" value="1"/>
</dbReference>
<proteinExistence type="predicted"/>
<sequence>MSLPVPATPSISAMEVILNTISLGLIVVDSQQTVTLWNDWVARHSGVEAKQAIGKPISEAFPEPPSRAFSLALTNTLNYGLPVVLSNALHRSPLALFERMLDAPGAVRLHQSVTLTPIQIGDSRCCLIQISDSTTSIKREKILRSHSELLKKEATTDGLTGIYNRRFFDEHLKMALGHSTRQNSSISIFMVDIDFFKEYNDFYGHVIGDKALIEVANTLKQQLLRASDVVARFGGEEFVLMLPNMAQDSAVQFAEKLRLAIWNSDIPHARSKIADRVSISIGYSHFNKMEGTDPNALLSTADAALYEAKKQGRNRCFYKNLPQLSFPKPGN</sequence>
<dbReference type="InterPro" id="IPR050469">
    <property type="entry name" value="Diguanylate_Cyclase"/>
</dbReference>
<dbReference type="Pfam" id="PF00990">
    <property type="entry name" value="GGDEF"/>
    <property type="match status" value="1"/>
</dbReference>
<dbReference type="AlphaFoldDB" id="A0A923KTZ7"/>